<keyword evidence="9 14" id="KW-0472">Membrane</keyword>
<evidence type="ECO:0000256" key="9">
    <source>
        <dbReference type="ARBA" id="ARBA00023136"/>
    </source>
</evidence>
<sequence length="573" mass="65359">MGAVNGNKWTSIGTDIHEDDAFRADHYWGWEHPAEPPPVQAGGPAQLRVILPIFTPAEAKARFVERETDGVTAARTALGEAGVLQVPMPPQFDFSGAILDNRGTQGTLHTILRHSPEWRSVIPGFDAVYSDLTKETRKIIETISGMRHNKGNRVKDAIKDFLGSVIEIADCKAFQNMQQLIYNYLLAHINADSYSGEGRNSCGLEQIFFEINRDSEGQEITRYMTALMSESIPLRAFWWLMLVMCIICGVTTTTLVVLEYIEGPTQTSTTIRLVDSLELPGITICPKVPDIFDEEPLFRDISASLPNLTYDVQLDVVRYFIAGNGLENIDAISRYNTSYLQQLDLYYRLWSRGYSTQEFFYLIHTEADDVGRLVLSMRALRTMTSPEYNYTQPQLLVYVTDNHDIVVDYPRYYLYPQQFSRMRLTARFMELIQSNDVCTNKVDLLFGKDAECVIRRWLESNIVVPFNCTLSYMTNVSKLPAGIEVCDPAIIVENYYNHIQLVWDNANVTENCIPGCKRWDYTVSLQQNPNIDRFIDYAYNLEVSYNDLQYEYVKESYTTSVPGFMSQIGVGRC</sequence>
<evidence type="ECO:0000256" key="2">
    <source>
        <dbReference type="ARBA" id="ARBA00007193"/>
    </source>
</evidence>
<keyword evidence="3 13" id="KW-0813">Transport</keyword>
<keyword evidence="11 13" id="KW-0739">Sodium transport</keyword>
<keyword evidence="16" id="KW-1185">Reference proteome</keyword>
<evidence type="ECO:0000256" key="5">
    <source>
        <dbReference type="ARBA" id="ARBA00022692"/>
    </source>
</evidence>
<evidence type="ECO:0000256" key="3">
    <source>
        <dbReference type="ARBA" id="ARBA00022448"/>
    </source>
</evidence>
<evidence type="ECO:0000256" key="11">
    <source>
        <dbReference type="ARBA" id="ARBA00023201"/>
    </source>
</evidence>
<dbReference type="InterPro" id="IPR001873">
    <property type="entry name" value="ENaC"/>
</dbReference>
<evidence type="ECO:0000256" key="10">
    <source>
        <dbReference type="ARBA" id="ARBA00023180"/>
    </source>
</evidence>
<dbReference type="Proteomes" id="UP001177023">
    <property type="component" value="Unassembled WGS sequence"/>
</dbReference>
<evidence type="ECO:0000313" key="16">
    <source>
        <dbReference type="Proteomes" id="UP001177023"/>
    </source>
</evidence>
<dbReference type="Pfam" id="PF00858">
    <property type="entry name" value="ASC"/>
    <property type="match status" value="1"/>
</dbReference>
<keyword evidence="5 13" id="KW-0812">Transmembrane</keyword>
<proteinExistence type="inferred from homology"/>
<keyword evidence="7" id="KW-0915">Sodium</keyword>
<evidence type="ECO:0000256" key="13">
    <source>
        <dbReference type="RuleBase" id="RU000679"/>
    </source>
</evidence>
<keyword evidence="8 13" id="KW-0406">Ion transport</keyword>
<comment type="caution">
    <text evidence="15">The sequence shown here is derived from an EMBL/GenBank/DDBJ whole genome shotgun (WGS) entry which is preliminary data.</text>
</comment>
<evidence type="ECO:0000256" key="6">
    <source>
        <dbReference type="ARBA" id="ARBA00022989"/>
    </source>
</evidence>
<dbReference type="GO" id="GO:0005272">
    <property type="term" value="F:sodium channel activity"/>
    <property type="evidence" value="ECO:0007669"/>
    <property type="project" value="UniProtKB-KW"/>
</dbReference>
<evidence type="ECO:0000256" key="12">
    <source>
        <dbReference type="ARBA" id="ARBA00023303"/>
    </source>
</evidence>
<evidence type="ECO:0000256" key="7">
    <source>
        <dbReference type="ARBA" id="ARBA00023053"/>
    </source>
</evidence>
<evidence type="ECO:0000256" key="4">
    <source>
        <dbReference type="ARBA" id="ARBA00022461"/>
    </source>
</evidence>
<evidence type="ECO:0000256" key="14">
    <source>
        <dbReference type="SAM" id="Phobius"/>
    </source>
</evidence>
<evidence type="ECO:0000256" key="8">
    <source>
        <dbReference type="ARBA" id="ARBA00023065"/>
    </source>
</evidence>
<feature type="transmembrane region" description="Helical" evidence="14">
    <location>
        <begin position="236"/>
        <end position="258"/>
    </location>
</feature>
<protein>
    <submittedName>
        <fullName evidence="15">Uncharacterized protein</fullName>
    </submittedName>
</protein>
<gene>
    <name evidence="15" type="ORF">MSPICULIGERA_LOCUS2669</name>
</gene>
<keyword evidence="10" id="KW-0325">Glycoprotein</keyword>
<accession>A0AA36C8Y2</accession>
<dbReference type="EMBL" id="CATQJA010000764">
    <property type="protein sequence ID" value="CAJ0563969.1"/>
    <property type="molecule type" value="Genomic_DNA"/>
</dbReference>
<name>A0AA36C8Y2_9BILA</name>
<comment type="similarity">
    <text evidence="2 13">Belongs to the amiloride-sensitive sodium channel (TC 1.A.6) family.</text>
</comment>
<keyword evidence="6 14" id="KW-1133">Transmembrane helix</keyword>
<keyword evidence="4 13" id="KW-0894">Sodium channel</keyword>
<organism evidence="15 16">
    <name type="scientific">Mesorhabditis spiculigera</name>
    <dbReference type="NCBI Taxonomy" id="96644"/>
    <lineage>
        <taxon>Eukaryota</taxon>
        <taxon>Metazoa</taxon>
        <taxon>Ecdysozoa</taxon>
        <taxon>Nematoda</taxon>
        <taxon>Chromadorea</taxon>
        <taxon>Rhabditida</taxon>
        <taxon>Rhabditina</taxon>
        <taxon>Rhabditomorpha</taxon>
        <taxon>Rhabditoidea</taxon>
        <taxon>Rhabditidae</taxon>
        <taxon>Mesorhabditinae</taxon>
        <taxon>Mesorhabditis</taxon>
    </lineage>
</organism>
<feature type="non-terminal residue" evidence="15">
    <location>
        <position position="1"/>
    </location>
</feature>
<evidence type="ECO:0000256" key="1">
    <source>
        <dbReference type="ARBA" id="ARBA00004141"/>
    </source>
</evidence>
<dbReference type="AlphaFoldDB" id="A0AA36C8Y2"/>
<dbReference type="GO" id="GO:0016020">
    <property type="term" value="C:membrane"/>
    <property type="evidence" value="ECO:0007669"/>
    <property type="project" value="UniProtKB-SubCell"/>
</dbReference>
<comment type="subcellular location">
    <subcellularLocation>
        <location evidence="1">Membrane</location>
        <topology evidence="1">Multi-pass membrane protein</topology>
    </subcellularLocation>
</comment>
<evidence type="ECO:0000313" key="15">
    <source>
        <dbReference type="EMBL" id="CAJ0563969.1"/>
    </source>
</evidence>
<keyword evidence="12 13" id="KW-0407">Ion channel</keyword>
<reference evidence="15" key="1">
    <citation type="submission" date="2023-06" db="EMBL/GenBank/DDBJ databases">
        <authorList>
            <person name="Delattre M."/>
        </authorList>
    </citation>
    <scope>NUCLEOTIDE SEQUENCE</scope>
    <source>
        <strain evidence="15">AF72</strain>
    </source>
</reference>